<dbReference type="SUPFAM" id="SSF54277">
    <property type="entry name" value="CAD &amp; PB1 domains"/>
    <property type="match status" value="1"/>
</dbReference>
<accession>A0A5N6QLP3</accession>
<dbReference type="Gene3D" id="3.10.20.90">
    <property type="entry name" value="Phosphatidylinositol 3-kinase Catalytic Subunit, Chain A, domain 1"/>
    <property type="match status" value="1"/>
</dbReference>
<dbReference type="Pfam" id="PF00564">
    <property type="entry name" value="PB1"/>
    <property type="match status" value="1"/>
</dbReference>
<sequence>MVGEEIQGGDINGGVMDETPPSPKSRVKFLCSHGGRILPRPIDGQLKYVGGETRVIAVPRDITFSELMKKLTPQFDKEMVLKYQVIPEDLDALVSVRSDDDIKHMLEEYDRHEIEGTPRLRAFLFPSNPIIVENQAAAVITEPPHALEQRYVDAINGITRTTFGRPKLTYSISSACASPHSSSPNAQNVDNSISNETIFTNGYLQSSRVPPLQKVQSSPSLCSLNSFQHQGNSSVGNHYFYQYYQSHKHHHLPHGYHSRPPLDPHKGVDMGRCVMGYGGLIHYHPSSRPQRDQSGSAGCGYCDECGVYVCGGFDRSGTGSLPRSPRKATWE</sequence>
<evidence type="ECO:0000313" key="4">
    <source>
        <dbReference type="Proteomes" id="UP000327013"/>
    </source>
</evidence>
<feature type="domain" description="PB1" evidence="2">
    <location>
        <begin position="41"/>
        <end position="127"/>
    </location>
</feature>
<keyword evidence="4" id="KW-1185">Reference proteome</keyword>
<name>A0A5N6QLP3_9ROSI</name>
<protein>
    <recommendedName>
        <fullName evidence="2">PB1 domain-containing protein</fullName>
    </recommendedName>
</protein>
<dbReference type="EMBL" id="CM017322">
    <property type="protein sequence ID" value="KAE8007924.1"/>
    <property type="molecule type" value="Genomic_DNA"/>
</dbReference>
<proteinExistence type="predicted"/>
<dbReference type="PANTHER" id="PTHR31066:SF47">
    <property type="entry name" value="PB1 DOMAIN-CONTAINING PROTEIN"/>
    <property type="match status" value="1"/>
</dbReference>
<dbReference type="SMART" id="SM00666">
    <property type="entry name" value="PB1"/>
    <property type="match status" value="1"/>
</dbReference>
<dbReference type="AlphaFoldDB" id="A0A5N6QLP3"/>
<dbReference type="InterPro" id="IPR053198">
    <property type="entry name" value="Gynoecium_Dev_Regulator"/>
</dbReference>
<feature type="region of interest" description="Disordered" evidence="1">
    <location>
        <begin position="1"/>
        <end position="24"/>
    </location>
</feature>
<evidence type="ECO:0000259" key="2">
    <source>
        <dbReference type="SMART" id="SM00666"/>
    </source>
</evidence>
<dbReference type="InterPro" id="IPR000270">
    <property type="entry name" value="PB1_dom"/>
</dbReference>
<organism evidence="3 4">
    <name type="scientific">Carpinus fangiana</name>
    <dbReference type="NCBI Taxonomy" id="176857"/>
    <lineage>
        <taxon>Eukaryota</taxon>
        <taxon>Viridiplantae</taxon>
        <taxon>Streptophyta</taxon>
        <taxon>Embryophyta</taxon>
        <taxon>Tracheophyta</taxon>
        <taxon>Spermatophyta</taxon>
        <taxon>Magnoliopsida</taxon>
        <taxon>eudicotyledons</taxon>
        <taxon>Gunneridae</taxon>
        <taxon>Pentapetalae</taxon>
        <taxon>rosids</taxon>
        <taxon>fabids</taxon>
        <taxon>Fagales</taxon>
        <taxon>Betulaceae</taxon>
        <taxon>Carpinus</taxon>
    </lineage>
</organism>
<reference evidence="3 4" key="1">
    <citation type="submission" date="2019-06" db="EMBL/GenBank/DDBJ databases">
        <title>A chromosomal-level reference genome of Carpinus fangiana (Coryloideae, Betulaceae).</title>
        <authorList>
            <person name="Yang X."/>
            <person name="Wang Z."/>
            <person name="Zhang L."/>
            <person name="Hao G."/>
            <person name="Liu J."/>
            <person name="Yang Y."/>
        </authorList>
    </citation>
    <scope>NUCLEOTIDE SEQUENCE [LARGE SCALE GENOMIC DNA]</scope>
    <source>
        <strain evidence="3">Cfa_2016G</strain>
        <tissue evidence="3">Leaf</tissue>
    </source>
</reference>
<dbReference type="OrthoDB" id="1882326at2759"/>
<evidence type="ECO:0000313" key="3">
    <source>
        <dbReference type="EMBL" id="KAE8007924.1"/>
    </source>
</evidence>
<gene>
    <name evidence="3" type="ORF">FH972_004481</name>
</gene>
<dbReference type="PANTHER" id="PTHR31066">
    <property type="entry name" value="OS05G0427100 PROTEIN-RELATED"/>
    <property type="match status" value="1"/>
</dbReference>
<dbReference type="CDD" id="cd06410">
    <property type="entry name" value="PB1_UP2"/>
    <property type="match status" value="1"/>
</dbReference>
<dbReference type="Proteomes" id="UP000327013">
    <property type="component" value="Chromosome 2"/>
</dbReference>
<evidence type="ECO:0000256" key="1">
    <source>
        <dbReference type="SAM" id="MobiDB-lite"/>
    </source>
</evidence>